<evidence type="ECO:0000256" key="11">
    <source>
        <dbReference type="ARBA" id="ARBA00047687"/>
    </source>
</evidence>
<dbReference type="GO" id="GO:0032453">
    <property type="term" value="F:histone H3K4 demethylase activity"/>
    <property type="evidence" value="ECO:0007669"/>
    <property type="project" value="TreeGrafter"/>
</dbReference>
<dbReference type="GO" id="GO:0046872">
    <property type="term" value="F:metal ion binding"/>
    <property type="evidence" value="ECO:0007669"/>
    <property type="project" value="UniProtKB-KW"/>
</dbReference>
<protein>
    <recommendedName>
        <fullName evidence="6">Ribosomal oxygenase 2</fullName>
    </recommendedName>
    <alternativeName>
        <fullName evidence="7">Bifunctional lysine-specific demethylase and histidyl-hydroxylase MINA</fullName>
    </alternativeName>
    <alternativeName>
        <fullName evidence="8">Histone lysine demethylase MINA</fullName>
    </alternativeName>
    <alternativeName>
        <fullName evidence="9">MYC-induced nuclear antigen</fullName>
    </alternativeName>
</protein>
<evidence type="ECO:0000256" key="1">
    <source>
        <dbReference type="ARBA" id="ARBA00001954"/>
    </source>
</evidence>
<name>A0A379MWA2_9PROT</name>
<evidence type="ECO:0000256" key="5">
    <source>
        <dbReference type="ARBA" id="ARBA00034314"/>
    </source>
</evidence>
<evidence type="ECO:0000256" key="3">
    <source>
        <dbReference type="ARBA" id="ARBA00022723"/>
    </source>
</evidence>
<reference evidence="14 15" key="1">
    <citation type="submission" date="2018-06" db="EMBL/GenBank/DDBJ databases">
        <authorList>
            <consortium name="Pathogen Informatics"/>
            <person name="Doyle S."/>
        </authorList>
    </citation>
    <scope>NUCLEOTIDE SEQUENCE [LARGE SCALE GENOMIC DNA]</scope>
    <source>
        <strain evidence="14 15">NCTC13291</strain>
    </source>
</reference>
<proteinExistence type="inferred from homology"/>
<evidence type="ECO:0000256" key="8">
    <source>
        <dbReference type="ARBA" id="ARBA00034360"/>
    </source>
</evidence>
<dbReference type="EMBL" id="UGVN01000001">
    <property type="protein sequence ID" value="SUE38479.1"/>
    <property type="molecule type" value="Genomic_DNA"/>
</dbReference>
<evidence type="ECO:0000256" key="10">
    <source>
        <dbReference type="ARBA" id="ARBA00046256"/>
    </source>
</evidence>
<dbReference type="SMART" id="SM00558">
    <property type="entry name" value="JmjC"/>
    <property type="match status" value="1"/>
</dbReference>
<organism evidence="14 15">
    <name type="scientific">Roseomonas mucosa</name>
    <dbReference type="NCBI Taxonomy" id="207340"/>
    <lineage>
        <taxon>Bacteria</taxon>
        <taxon>Pseudomonadati</taxon>
        <taxon>Pseudomonadota</taxon>
        <taxon>Alphaproteobacteria</taxon>
        <taxon>Acetobacterales</taxon>
        <taxon>Roseomonadaceae</taxon>
        <taxon>Roseomonas</taxon>
    </lineage>
</organism>
<sequence>MQPRHRCRRCAPHRVTAPGAAMTAARPSARLRAMALSLSDLLSPVTPERFFAEFHDRQPLHIPGGAAKFAAILSWRAIDRLLDMTHIWSSHSLRLMMDTQAVPAEAYCIRATGRDGQPVQQPDSRKLREWVARGASVVMNDVDSLSPGLASVSDALEDAGLGKAQANVYISFRQHKAFPAHFDTHDVWAVQVEGEKVWNIWANRAEWPISHPSFRSLGQAHHEQAKGPLREKVVLKAGDLLYLPRGWYHDAITEADTSVHVAYGANAPLGLDLLSMLFERAIQDPLFRQPLPRQDGTPATQFALTTRAGQLGTRLSEYCREPRVLEMLGRLVAEHRFHRGGNNLLATRGLAVPEAEGTPPEETGEGGFRVVAEGAKPVRRGSEWLLKTGAGTLPLSPAEAEAAGWVLSRREVDEAGLSRAHPGVDAAGFLQRLAGAGLLAQAAS</sequence>
<feature type="domain" description="JmjC" evidence="13">
    <location>
        <begin position="122"/>
        <end position="282"/>
    </location>
</feature>
<evidence type="ECO:0000256" key="7">
    <source>
        <dbReference type="ARBA" id="ARBA00034359"/>
    </source>
</evidence>
<evidence type="ECO:0000256" key="12">
    <source>
        <dbReference type="ARBA" id="ARBA00049465"/>
    </source>
</evidence>
<dbReference type="AlphaFoldDB" id="A0A379MWA2"/>
<evidence type="ECO:0000256" key="2">
    <source>
        <dbReference type="ARBA" id="ARBA00022517"/>
    </source>
</evidence>
<evidence type="ECO:0000313" key="14">
    <source>
        <dbReference type="EMBL" id="SUE38479.1"/>
    </source>
</evidence>
<evidence type="ECO:0000313" key="15">
    <source>
        <dbReference type="Proteomes" id="UP000254919"/>
    </source>
</evidence>
<dbReference type="SUPFAM" id="SSF51197">
    <property type="entry name" value="Clavaminate synthase-like"/>
    <property type="match status" value="1"/>
</dbReference>
<evidence type="ECO:0000259" key="13">
    <source>
        <dbReference type="PROSITE" id="PS51184"/>
    </source>
</evidence>
<dbReference type="GO" id="GO:0042254">
    <property type="term" value="P:ribosome biogenesis"/>
    <property type="evidence" value="ECO:0007669"/>
    <property type="project" value="UniProtKB-KW"/>
</dbReference>
<comment type="catalytic activity">
    <reaction evidence="11">
        <text>L-histidyl-[ribosomal protein uL15] + 2-oxoglutarate + O2 = (3S)-3-hydroxy-L-histidyl-[ribosomal protein uL15] + succinate + CO2</text>
        <dbReference type="Rhea" id="RHEA:54024"/>
        <dbReference type="Rhea" id="RHEA-COMP:13760"/>
        <dbReference type="Rhea" id="RHEA-COMP:13761"/>
        <dbReference type="ChEBI" id="CHEBI:15379"/>
        <dbReference type="ChEBI" id="CHEBI:16526"/>
        <dbReference type="ChEBI" id="CHEBI:16810"/>
        <dbReference type="ChEBI" id="CHEBI:29979"/>
        <dbReference type="ChEBI" id="CHEBI:30031"/>
        <dbReference type="ChEBI" id="CHEBI:138021"/>
    </reaction>
</comment>
<keyword evidence="2" id="KW-0690">Ribosome biogenesis</keyword>
<comment type="function">
    <text evidence="10">Oxygenase that can act as both a histone lysine demethylase and a ribosomal histidine hydroxylase. Is involved in the demethylation of trimethylated 'Lys-9' on histone H3 (H3K9me3), leading to an increase in ribosomal RNA expression. Also catalyzes the hydroxylation of 60S ribosomal protein L27a on 'His-39'. May play an important role in cell growth and survival. May be involved in ribosome biogenesis, most likely during the assembly process of pre-ribosomal particles.</text>
</comment>
<dbReference type="PANTHER" id="PTHR13096:SF7">
    <property type="entry name" value="RIBOSOMAL OXYGENASE 2"/>
    <property type="match status" value="1"/>
</dbReference>
<dbReference type="GO" id="GO:0051864">
    <property type="term" value="F:histone H3K36 demethylase activity"/>
    <property type="evidence" value="ECO:0007669"/>
    <property type="project" value="TreeGrafter"/>
</dbReference>
<dbReference type="PROSITE" id="PS51184">
    <property type="entry name" value="JMJC"/>
    <property type="match status" value="1"/>
</dbReference>
<accession>A0A379MWA2</accession>
<keyword evidence="4" id="KW-0408">Iron</keyword>
<keyword evidence="3" id="KW-0479">Metal-binding</keyword>
<dbReference type="GO" id="GO:0036139">
    <property type="term" value="F:peptidyl-histidine dioxygenase activity"/>
    <property type="evidence" value="ECO:0007669"/>
    <property type="project" value="UniProtKB-EC"/>
</dbReference>
<gene>
    <name evidence="14" type="primary">yxbC</name>
    <name evidence="14" type="ORF">NCTC13291_00675</name>
</gene>
<evidence type="ECO:0000256" key="9">
    <source>
        <dbReference type="ARBA" id="ARBA00034372"/>
    </source>
</evidence>
<comment type="catalytic activity">
    <reaction evidence="12">
        <text>L-histidyl-[protein] + 2-oxoglutarate + O2 = (3S)-3-hydroxy-L-histidyl-[protein] + succinate + CO2</text>
        <dbReference type="Rhea" id="RHEA:54256"/>
        <dbReference type="Rhea" id="RHEA-COMP:9745"/>
        <dbReference type="Rhea" id="RHEA-COMP:13840"/>
        <dbReference type="ChEBI" id="CHEBI:15379"/>
        <dbReference type="ChEBI" id="CHEBI:16526"/>
        <dbReference type="ChEBI" id="CHEBI:16810"/>
        <dbReference type="ChEBI" id="CHEBI:29979"/>
        <dbReference type="ChEBI" id="CHEBI:30031"/>
        <dbReference type="ChEBI" id="CHEBI:138021"/>
        <dbReference type="EC" id="1.14.11.79"/>
    </reaction>
</comment>
<dbReference type="InterPro" id="IPR003347">
    <property type="entry name" value="JmjC_dom"/>
</dbReference>
<dbReference type="Proteomes" id="UP000254919">
    <property type="component" value="Unassembled WGS sequence"/>
</dbReference>
<evidence type="ECO:0000256" key="4">
    <source>
        <dbReference type="ARBA" id="ARBA00023004"/>
    </source>
</evidence>
<evidence type="ECO:0000256" key="6">
    <source>
        <dbReference type="ARBA" id="ARBA00034334"/>
    </source>
</evidence>
<dbReference type="InterPro" id="IPR039994">
    <property type="entry name" value="NO66-like"/>
</dbReference>
<dbReference type="PANTHER" id="PTHR13096">
    <property type="entry name" value="MINA53 MYC INDUCED NUCLEAR ANTIGEN"/>
    <property type="match status" value="1"/>
</dbReference>
<dbReference type="Gene3D" id="2.60.120.650">
    <property type="entry name" value="Cupin"/>
    <property type="match status" value="1"/>
</dbReference>
<comment type="similarity">
    <text evidence="5">Belongs to the ROX family. MINA53 subfamily.</text>
</comment>
<dbReference type="Pfam" id="PF08007">
    <property type="entry name" value="JmjC_2"/>
    <property type="match status" value="1"/>
</dbReference>
<comment type="cofactor">
    <cofactor evidence="1">
        <name>Fe(2+)</name>
        <dbReference type="ChEBI" id="CHEBI:29033"/>
    </cofactor>
</comment>